<keyword evidence="1" id="KW-1133">Transmembrane helix</keyword>
<proteinExistence type="predicted"/>
<dbReference type="CDD" id="cd01127">
    <property type="entry name" value="TrwB_TraG_TraD_VirD4"/>
    <property type="match status" value="1"/>
</dbReference>
<dbReference type="InterPro" id="IPR027417">
    <property type="entry name" value="P-loop_NTPase"/>
</dbReference>
<dbReference type="InterPro" id="IPR051162">
    <property type="entry name" value="T4SS_component"/>
</dbReference>
<organism evidence="3 4">
    <name type="scientific">Denitromonas iodatirespirans</name>
    <dbReference type="NCBI Taxonomy" id="2795389"/>
    <lineage>
        <taxon>Bacteria</taxon>
        <taxon>Pseudomonadati</taxon>
        <taxon>Pseudomonadota</taxon>
        <taxon>Betaproteobacteria</taxon>
        <taxon>Rhodocyclales</taxon>
        <taxon>Zoogloeaceae</taxon>
        <taxon>Denitromonas</taxon>
    </lineage>
</organism>
<accession>A0A944D849</accession>
<dbReference type="SUPFAM" id="SSF52540">
    <property type="entry name" value="P-loop containing nucleoside triphosphate hydrolases"/>
    <property type="match status" value="1"/>
</dbReference>
<keyword evidence="4" id="KW-1185">Reference proteome</keyword>
<dbReference type="Pfam" id="PF12696">
    <property type="entry name" value="TraG-D_C"/>
    <property type="match status" value="1"/>
</dbReference>
<dbReference type="RefSeq" id="WP_214360094.1">
    <property type="nucleotide sequence ID" value="NZ_JAEKFT010000003.1"/>
</dbReference>
<keyword evidence="1" id="KW-0812">Transmembrane</keyword>
<feature type="domain" description="TraD/TraG TraM recognition site" evidence="2">
    <location>
        <begin position="503"/>
        <end position="631"/>
    </location>
</feature>
<reference evidence="4" key="1">
    <citation type="journal article" date="2022" name="ISME J.">
        <title>Genetic and phylogenetic analysis of dissimilatory iodate-reducing bacteria identifies potential niches across the world's oceans.</title>
        <authorList>
            <person name="Reyes-Umana V."/>
            <person name="Henning Z."/>
            <person name="Lee K."/>
            <person name="Barnum T.P."/>
            <person name="Coates J.D."/>
        </authorList>
    </citation>
    <scope>NUCLEOTIDE SEQUENCE [LARGE SCALE GENOMIC DNA]</scope>
    <source>
        <strain evidence="4">IR12</strain>
    </source>
</reference>
<feature type="transmembrane region" description="Helical" evidence="1">
    <location>
        <begin position="15"/>
        <end position="37"/>
    </location>
</feature>
<keyword evidence="1" id="KW-0472">Membrane</keyword>
<gene>
    <name evidence="3" type="primary">traD</name>
    <name evidence="3" type="ORF">I8J34_04070</name>
</gene>
<sequence length="699" mass="76966">MRQRGVIEALLRPPIELYSATTALLAAAVLFVSPWVFMMPAALGLMAGLAALGFSLWRAADAWYVMRYQLGLTRYKLTRVAPHRLPRLRDRIYLGHGFAWTQQHTQRRIDATRPEAQPYVTPSPAVRAATALLRTLRGTPLAFVAAFFLSSRYWWNPLGEQPDLGGTPVLHGVEPKEVPVGLAQRNRNGHLLVLGTTRVGKTRLLELLVTQDIRDGKVVIVIDPKGDADLMQRVYAEAARAGRLDQLYLFHLGYPEISARYNGIGNFGRVTEVANRATNALPSTGNSAAFKEFAWRFTNIVAQAQVALGQVPTYEALLRDITDIEPLFLRYAEHVLAARGPEDWAMRVDAIVARIEQKKYPVSRALQDRSARMIALVDYLKEAQVDDAVLLGLATAVRYERSFFEKIVASLGPFLEKLTTGETGKLISPDYFDAEDERPIFDWQQVIRQGGIVYVGLDALSDSVVASAVGNAMLADLVSVGGKLYKSGIDPHHPEGAIVLPEVACHFDEVNEIVGPEFVPMVNKLGGAGFMIHAYTQTIPDIEARVGDAAKAQQILGNFNHVVMLRVKNDTTAKFFADQLPEVDVSLLTVISGVTDTDGSTGTDFLSRNEDRTSTQRVPMISASDVMALPQGQAFALLEGNRLFKLRMPLPDTAGDAFVPPSLREVGERMRAKYRTSERWADETDWLSAHPIGLAGAVA</sequence>
<evidence type="ECO:0000313" key="3">
    <source>
        <dbReference type="EMBL" id="MBT0960342.1"/>
    </source>
</evidence>
<evidence type="ECO:0000259" key="2">
    <source>
        <dbReference type="Pfam" id="PF12696"/>
    </source>
</evidence>
<comment type="caution">
    <text evidence="3">The sequence shown here is derived from an EMBL/GenBank/DDBJ whole genome shotgun (WGS) entry which is preliminary data.</text>
</comment>
<dbReference type="PANTHER" id="PTHR30121">
    <property type="entry name" value="UNCHARACTERIZED PROTEIN YJGR-RELATED"/>
    <property type="match status" value="1"/>
</dbReference>
<dbReference type="PANTHER" id="PTHR30121:SF6">
    <property type="entry name" value="SLR6007 PROTEIN"/>
    <property type="match status" value="1"/>
</dbReference>
<evidence type="ECO:0000313" key="4">
    <source>
        <dbReference type="Proteomes" id="UP000694660"/>
    </source>
</evidence>
<dbReference type="InterPro" id="IPR022503">
    <property type="entry name" value="Conj_coupling_TraG/TraD_PFGI-1"/>
</dbReference>
<dbReference type="NCBIfam" id="TIGR03754">
    <property type="entry name" value="conj_TOL_TraD"/>
    <property type="match status" value="1"/>
</dbReference>
<dbReference type="InterPro" id="IPR032689">
    <property type="entry name" value="TraG-D_C"/>
</dbReference>
<dbReference type="AlphaFoldDB" id="A0A944D849"/>
<dbReference type="Proteomes" id="UP000694660">
    <property type="component" value="Unassembled WGS sequence"/>
</dbReference>
<feature type="transmembrane region" description="Helical" evidence="1">
    <location>
        <begin position="136"/>
        <end position="155"/>
    </location>
</feature>
<name>A0A944D849_DENI1</name>
<protein>
    <submittedName>
        <fullName evidence="3">Type IV conjugative transfer system coupling protein TraD</fullName>
    </submittedName>
</protein>
<dbReference type="EMBL" id="JAEKFT010000003">
    <property type="protein sequence ID" value="MBT0960342.1"/>
    <property type="molecule type" value="Genomic_DNA"/>
</dbReference>
<feature type="transmembrane region" description="Helical" evidence="1">
    <location>
        <begin position="43"/>
        <end position="66"/>
    </location>
</feature>
<dbReference type="InterPro" id="IPR022458">
    <property type="entry name" value="Conjugative_coupling_TraG/TraD"/>
</dbReference>
<dbReference type="NCBIfam" id="TIGR03743">
    <property type="entry name" value="SXT_TraD"/>
    <property type="match status" value="1"/>
</dbReference>
<evidence type="ECO:0000256" key="1">
    <source>
        <dbReference type="SAM" id="Phobius"/>
    </source>
</evidence>
<dbReference type="Gene3D" id="3.40.50.300">
    <property type="entry name" value="P-loop containing nucleotide triphosphate hydrolases"/>
    <property type="match status" value="2"/>
</dbReference>